<keyword evidence="5" id="KW-0812">Transmembrane</keyword>
<dbReference type="Gene3D" id="1.25.40.10">
    <property type="entry name" value="Tetratricopeptide repeat domain"/>
    <property type="match status" value="3"/>
</dbReference>
<dbReference type="PANTHER" id="PTHR45586:SF1">
    <property type="entry name" value="LIPOPOLYSACCHARIDE ASSEMBLY PROTEIN B"/>
    <property type="match status" value="1"/>
</dbReference>
<evidence type="ECO:0000256" key="1">
    <source>
        <dbReference type="ARBA" id="ARBA00022737"/>
    </source>
</evidence>
<keyword evidence="2 3" id="KW-0802">TPR repeat</keyword>
<evidence type="ECO:0000256" key="4">
    <source>
        <dbReference type="SAM" id="Coils"/>
    </source>
</evidence>
<dbReference type="InterPro" id="IPR051012">
    <property type="entry name" value="CellSynth/LPSAsmb/PSIAsmb"/>
</dbReference>
<evidence type="ECO:0000256" key="5">
    <source>
        <dbReference type="SAM" id="Phobius"/>
    </source>
</evidence>
<feature type="repeat" description="TPR" evidence="3">
    <location>
        <begin position="430"/>
        <end position="463"/>
    </location>
</feature>
<dbReference type="SMART" id="SM00028">
    <property type="entry name" value="TPR"/>
    <property type="match status" value="5"/>
</dbReference>
<comment type="caution">
    <text evidence="6">The sequence shown here is derived from an EMBL/GenBank/DDBJ whole genome shotgun (WGS) entry which is preliminary data.</text>
</comment>
<name>A0ABR7MR83_9FIRM</name>
<protein>
    <submittedName>
        <fullName evidence="6">Tetratricopeptide repeat protein</fullName>
    </submittedName>
</protein>
<dbReference type="Proteomes" id="UP000637513">
    <property type="component" value="Unassembled WGS sequence"/>
</dbReference>
<dbReference type="InterPro" id="IPR019734">
    <property type="entry name" value="TPR_rpt"/>
</dbReference>
<evidence type="ECO:0000313" key="7">
    <source>
        <dbReference type="Proteomes" id="UP000637513"/>
    </source>
</evidence>
<feature type="transmembrane region" description="Helical" evidence="5">
    <location>
        <begin position="249"/>
        <end position="271"/>
    </location>
</feature>
<sequence length="478" mass="54569">MNCPRCNAKVAFMKDRCDNCGQDLKTYRKVISLSNIYYNKGLEQAKVRDLSGAIRSLKQSLEFNKLNTNARNLLGLIYFEEGEIVSALSEWVISKNFQEKNNDADQYMNAIQSTPNKLDSYNQTIKKYNSALYSAQHGDGDMAIIQLKKVVSLNPKFVRAHQLLALLYMMSGKKDQRIRAKRLLTAIQKVDVTNTTTIRYLEELSDVHLKGEPIVKKAEEKPEPRKTLPRVDVDAYKTITPYKEEKPSVLPFINVIVGVVIGIALMGFLIIPHIQAKKTNQANSEFNKYSEEKATNSSNVSTIKNEKKQLEKELETLKKENDELKGGDSGTNLKDSYEALALAIRYFYDKKDYLKTAQSLKKVNVDSVENASLKKLYNTMKDDTYKQASTKLFEQGRDAYNGQGEYVGKKDYDKAIEILTQALEYDDTNVDAMYFLGRCYQQKSDEDKAKEYYNKIINDYSTSARAGEAKRRLRELGE</sequence>
<keyword evidence="4" id="KW-0175">Coiled coil</keyword>
<dbReference type="PROSITE" id="PS50005">
    <property type="entry name" value="TPR"/>
    <property type="match status" value="1"/>
</dbReference>
<dbReference type="PANTHER" id="PTHR45586">
    <property type="entry name" value="TPR REPEAT-CONTAINING PROTEIN PA4667"/>
    <property type="match status" value="1"/>
</dbReference>
<organism evidence="6 7">
    <name type="scientific">Jutongia hominis</name>
    <dbReference type="NCBI Taxonomy" id="2763664"/>
    <lineage>
        <taxon>Bacteria</taxon>
        <taxon>Bacillati</taxon>
        <taxon>Bacillota</taxon>
        <taxon>Clostridia</taxon>
        <taxon>Lachnospirales</taxon>
        <taxon>Lachnospiraceae</taxon>
        <taxon>Jutongia</taxon>
    </lineage>
</organism>
<dbReference type="Pfam" id="PF14559">
    <property type="entry name" value="TPR_19"/>
    <property type="match status" value="1"/>
</dbReference>
<feature type="coiled-coil region" evidence="4">
    <location>
        <begin position="300"/>
        <end position="327"/>
    </location>
</feature>
<evidence type="ECO:0000256" key="3">
    <source>
        <dbReference type="PROSITE-ProRule" id="PRU00339"/>
    </source>
</evidence>
<evidence type="ECO:0000313" key="6">
    <source>
        <dbReference type="EMBL" id="MBC8556301.1"/>
    </source>
</evidence>
<dbReference type="SUPFAM" id="SSF48452">
    <property type="entry name" value="TPR-like"/>
    <property type="match status" value="2"/>
</dbReference>
<keyword evidence="5" id="KW-1133">Transmembrane helix</keyword>
<accession>A0ABR7MR83</accession>
<reference evidence="6 7" key="1">
    <citation type="submission" date="2020-08" db="EMBL/GenBank/DDBJ databases">
        <title>Genome public.</title>
        <authorList>
            <person name="Liu C."/>
            <person name="Sun Q."/>
        </authorList>
    </citation>
    <scope>NUCLEOTIDE SEQUENCE [LARGE SCALE GENOMIC DNA]</scope>
    <source>
        <strain evidence="6 7">BX3</strain>
    </source>
</reference>
<keyword evidence="5" id="KW-0472">Membrane</keyword>
<keyword evidence="1" id="KW-0677">Repeat</keyword>
<keyword evidence="7" id="KW-1185">Reference proteome</keyword>
<dbReference type="EMBL" id="JACRSW010000001">
    <property type="protein sequence ID" value="MBC8556301.1"/>
    <property type="molecule type" value="Genomic_DNA"/>
</dbReference>
<dbReference type="InterPro" id="IPR011990">
    <property type="entry name" value="TPR-like_helical_dom_sf"/>
</dbReference>
<proteinExistence type="predicted"/>
<gene>
    <name evidence="6" type="ORF">H8700_00995</name>
</gene>
<evidence type="ECO:0000256" key="2">
    <source>
        <dbReference type="ARBA" id="ARBA00022803"/>
    </source>
</evidence>
<dbReference type="RefSeq" id="WP_249302337.1">
    <property type="nucleotide sequence ID" value="NZ_JACRSW010000001.1"/>
</dbReference>